<gene>
    <name evidence="1" type="ORF">QOZ95_004060</name>
</gene>
<comment type="caution">
    <text evidence="1">The sequence shown here is derived from an EMBL/GenBank/DDBJ whole genome shotgun (WGS) entry which is preliminary data.</text>
</comment>
<dbReference type="PANTHER" id="PTHR36455:SF1">
    <property type="entry name" value="BLR8292 PROTEIN"/>
    <property type="match status" value="1"/>
</dbReference>
<evidence type="ECO:0000313" key="2">
    <source>
        <dbReference type="Proteomes" id="UP001242811"/>
    </source>
</evidence>
<accession>A0ABU0L3M1</accession>
<name>A0ABU0L3M1_9BACL</name>
<protein>
    <submittedName>
        <fullName evidence="1">Transposase</fullName>
    </submittedName>
</protein>
<proteinExistence type="predicted"/>
<sequence length="61" mass="7151">MLWDHNGFWLLYRRLEKGLFQWPSGNEGTVIISGHELRWLLDGLALEQHKAHSPIRAETII</sequence>
<organism evidence="1 2">
    <name type="scientific">Paenibacillus brasilensis</name>
    <dbReference type="NCBI Taxonomy" id="128574"/>
    <lineage>
        <taxon>Bacteria</taxon>
        <taxon>Bacillati</taxon>
        <taxon>Bacillota</taxon>
        <taxon>Bacilli</taxon>
        <taxon>Bacillales</taxon>
        <taxon>Paenibacillaceae</taxon>
        <taxon>Paenibacillus</taxon>
    </lineage>
</organism>
<keyword evidence="2" id="KW-1185">Reference proteome</keyword>
<evidence type="ECO:0000313" key="1">
    <source>
        <dbReference type="EMBL" id="MDQ0495877.1"/>
    </source>
</evidence>
<dbReference type="EMBL" id="JAUSWA010000028">
    <property type="protein sequence ID" value="MDQ0495877.1"/>
    <property type="molecule type" value="Genomic_DNA"/>
</dbReference>
<dbReference type="InterPro" id="IPR008878">
    <property type="entry name" value="Transposase_IS66_Orf2"/>
</dbReference>
<dbReference type="Proteomes" id="UP001242811">
    <property type="component" value="Unassembled WGS sequence"/>
</dbReference>
<dbReference type="Pfam" id="PF05717">
    <property type="entry name" value="TnpB_IS66"/>
    <property type="match status" value="1"/>
</dbReference>
<dbReference type="PANTHER" id="PTHR36455">
    <property type="match status" value="1"/>
</dbReference>
<reference evidence="1 2" key="1">
    <citation type="submission" date="2023-07" db="EMBL/GenBank/DDBJ databases">
        <title>Genomic Encyclopedia of Type Strains, Phase IV (KMG-IV): sequencing the most valuable type-strain genomes for metagenomic binning, comparative biology and taxonomic classification.</title>
        <authorList>
            <person name="Goeker M."/>
        </authorList>
    </citation>
    <scope>NUCLEOTIDE SEQUENCE [LARGE SCALE GENOMIC DNA]</scope>
    <source>
        <strain evidence="1 2">DSM 14914</strain>
    </source>
</reference>